<keyword evidence="3" id="KW-1185">Reference proteome</keyword>
<protein>
    <submittedName>
        <fullName evidence="2">DUF1453 family protein</fullName>
    </submittedName>
</protein>
<dbReference type="Proteomes" id="UP000763641">
    <property type="component" value="Unassembled WGS sequence"/>
</dbReference>
<organism evidence="2 3">
    <name type="scientific">Sphingomonas longa</name>
    <dbReference type="NCBI Taxonomy" id="2778730"/>
    <lineage>
        <taxon>Bacteria</taxon>
        <taxon>Pseudomonadati</taxon>
        <taxon>Pseudomonadota</taxon>
        <taxon>Alphaproteobacteria</taxon>
        <taxon>Sphingomonadales</taxon>
        <taxon>Sphingomonadaceae</taxon>
        <taxon>Sphingomonas</taxon>
    </lineage>
</organism>
<accession>A0ABS2D5A0</accession>
<proteinExistence type="predicted"/>
<sequence>MQADGQSSLLTYVITAVVIAVVFAVRWRRMSRVRPLKLERLWILPGLFAVLVGITFAMTPPVGWGWAFCLAALVLGGALGWTRGKLMRITVDPETHALSQSSSPAAMLFILAIVAVRQGARAGGAGWLHLDALAMTDMLMSLALGLFAAQRLEMFLRARRMLATARRPVIPG</sequence>
<dbReference type="InterPro" id="IPR058247">
    <property type="entry name" value="DUF1453"/>
</dbReference>
<keyword evidence="1" id="KW-0472">Membrane</keyword>
<evidence type="ECO:0000256" key="1">
    <source>
        <dbReference type="SAM" id="Phobius"/>
    </source>
</evidence>
<dbReference type="RefSeq" id="WP_204197220.1">
    <property type="nucleotide sequence ID" value="NZ_JAFEMC010000002.1"/>
</dbReference>
<feature type="transmembrane region" description="Helical" evidence="1">
    <location>
        <begin position="64"/>
        <end position="82"/>
    </location>
</feature>
<evidence type="ECO:0000313" key="2">
    <source>
        <dbReference type="EMBL" id="MBM6576099.1"/>
    </source>
</evidence>
<gene>
    <name evidence="2" type="ORF">ILT43_06910</name>
</gene>
<comment type="caution">
    <text evidence="2">The sequence shown here is derived from an EMBL/GenBank/DDBJ whole genome shotgun (WGS) entry which is preliminary data.</text>
</comment>
<reference evidence="2 3" key="1">
    <citation type="submission" date="2020-12" db="EMBL/GenBank/DDBJ databases">
        <title>Sphingomonas sp.</title>
        <authorList>
            <person name="Kim M.K."/>
        </authorList>
    </citation>
    <scope>NUCLEOTIDE SEQUENCE [LARGE SCALE GENOMIC DNA]</scope>
    <source>
        <strain evidence="2 3">BT552</strain>
    </source>
</reference>
<keyword evidence="1" id="KW-1133">Transmembrane helix</keyword>
<feature type="transmembrane region" description="Helical" evidence="1">
    <location>
        <begin position="12"/>
        <end position="29"/>
    </location>
</feature>
<keyword evidence="1" id="KW-0812">Transmembrane</keyword>
<feature type="transmembrane region" description="Helical" evidence="1">
    <location>
        <begin position="41"/>
        <end position="58"/>
    </location>
</feature>
<dbReference type="EMBL" id="JAFEMC010000002">
    <property type="protein sequence ID" value="MBM6576099.1"/>
    <property type="molecule type" value="Genomic_DNA"/>
</dbReference>
<feature type="transmembrane region" description="Helical" evidence="1">
    <location>
        <begin position="132"/>
        <end position="152"/>
    </location>
</feature>
<evidence type="ECO:0000313" key="3">
    <source>
        <dbReference type="Proteomes" id="UP000763641"/>
    </source>
</evidence>
<name>A0ABS2D5A0_9SPHN</name>
<feature type="transmembrane region" description="Helical" evidence="1">
    <location>
        <begin position="103"/>
        <end position="120"/>
    </location>
</feature>
<dbReference type="Pfam" id="PF07301">
    <property type="entry name" value="DUF1453"/>
    <property type="match status" value="1"/>
</dbReference>